<evidence type="ECO:0000313" key="5">
    <source>
        <dbReference type="Proteomes" id="UP000008068"/>
    </source>
</evidence>
<keyword evidence="3" id="KW-0732">Signal</keyword>
<accession>G0MJJ6</accession>
<evidence type="ECO:0000256" key="1">
    <source>
        <dbReference type="SAM" id="MobiDB-lite"/>
    </source>
</evidence>
<gene>
    <name evidence="4" type="ORF">CAEBREN_17321</name>
</gene>
<dbReference type="Proteomes" id="UP000008068">
    <property type="component" value="Unassembled WGS sequence"/>
</dbReference>
<dbReference type="OrthoDB" id="5875246at2759"/>
<sequence>MWLILFTAFLSGLSVVIPQCQPPNDCSVHVFRVRLSQKPDTDDPENTTYSAVRNNEYGTNYYEIRGGKEMTPKLAAEIIQSMGKDADPRLKEKITNKEFYWKPVEPGSNDRVISAPVPPPPPPKKEQTSTASSSDFKPTDFPILLVTLLLCVGIFMGILLTAFCLFMASMQKEPQFDRSSVIIYNKVSAESRRPMLPRRREQQIELIESASVAPSMSSGTRIGPAWRNGNTVIVATTTAAPSTTSRHISL</sequence>
<keyword evidence="2" id="KW-0812">Transmembrane</keyword>
<dbReference type="OMA" id="MQKEPQF"/>
<organism evidence="5">
    <name type="scientific">Caenorhabditis brenneri</name>
    <name type="common">Nematode worm</name>
    <dbReference type="NCBI Taxonomy" id="135651"/>
    <lineage>
        <taxon>Eukaryota</taxon>
        <taxon>Metazoa</taxon>
        <taxon>Ecdysozoa</taxon>
        <taxon>Nematoda</taxon>
        <taxon>Chromadorea</taxon>
        <taxon>Rhabditida</taxon>
        <taxon>Rhabditina</taxon>
        <taxon>Rhabditomorpha</taxon>
        <taxon>Rhabditoidea</taxon>
        <taxon>Rhabditidae</taxon>
        <taxon>Peloderinae</taxon>
        <taxon>Caenorhabditis</taxon>
    </lineage>
</organism>
<feature type="region of interest" description="Disordered" evidence="1">
    <location>
        <begin position="105"/>
        <end position="135"/>
    </location>
</feature>
<keyword evidence="2" id="KW-1133">Transmembrane helix</keyword>
<reference evidence="5" key="1">
    <citation type="submission" date="2011-07" db="EMBL/GenBank/DDBJ databases">
        <authorList>
            <consortium name="Caenorhabditis brenneri Sequencing and Analysis Consortium"/>
            <person name="Wilson R.K."/>
        </authorList>
    </citation>
    <scope>NUCLEOTIDE SEQUENCE [LARGE SCALE GENOMIC DNA]</scope>
    <source>
        <strain evidence="5">PB2801</strain>
    </source>
</reference>
<name>G0MJJ6_CAEBE</name>
<keyword evidence="2" id="KW-0472">Membrane</keyword>
<feature type="chain" id="PRO_5003404027" evidence="3">
    <location>
        <begin position="19"/>
        <end position="250"/>
    </location>
</feature>
<dbReference type="FunCoup" id="G0MJJ6">
    <property type="interactions" value="1681"/>
</dbReference>
<feature type="transmembrane region" description="Helical" evidence="2">
    <location>
        <begin position="143"/>
        <end position="168"/>
    </location>
</feature>
<proteinExistence type="predicted"/>
<dbReference type="EMBL" id="GL379797">
    <property type="protein sequence ID" value="EGT32478.1"/>
    <property type="molecule type" value="Genomic_DNA"/>
</dbReference>
<evidence type="ECO:0000313" key="4">
    <source>
        <dbReference type="EMBL" id="EGT32478.1"/>
    </source>
</evidence>
<keyword evidence="5" id="KW-1185">Reference proteome</keyword>
<evidence type="ECO:0000256" key="3">
    <source>
        <dbReference type="SAM" id="SignalP"/>
    </source>
</evidence>
<dbReference type="HOGENOM" id="CLU_100728_0_0_1"/>
<feature type="signal peptide" evidence="3">
    <location>
        <begin position="1"/>
        <end position="18"/>
    </location>
</feature>
<dbReference type="AlphaFoldDB" id="G0MJJ6"/>
<dbReference type="InParanoid" id="G0MJJ6"/>
<dbReference type="eggNOG" id="ENOG502TG5P">
    <property type="taxonomic scope" value="Eukaryota"/>
</dbReference>
<evidence type="ECO:0000256" key="2">
    <source>
        <dbReference type="SAM" id="Phobius"/>
    </source>
</evidence>
<protein>
    <submittedName>
        <fullName evidence="4">Uncharacterized protein</fullName>
    </submittedName>
</protein>